<evidence type="ECO:0000313" key="2">
    <source>
        <dbReference type="EMBL" id="PNW70074.1"/>
    </source>
</evidence>
<proteinExistence type="predicted"/>
<feature type="region of interest" description="Disordered" evidence="1">
    <location>
        <begin position="94"/>
        <end position="127"/>
    </location>
</feature>
<dbReference type="InParanoid" id="A0A2K3CP60"/>
<feature type="region of interest" description="Disordered" evidence="1">
    <location>
        <begin position="479"/>
        <end position="539"/>
    </location>
</feature>
<keyword evidence="3" id="KW-1185">Reference proteome</keyword>
<feature type="compositionally biased region" description="Gly residues" evidence="1">
    <location>
        <begin position="296"/>
        <end position="307"/>
    </location>
</feature>
<reference evidence="2 3" key="1">
    <citation type="journal article" date="2007" name="Science">
        <title>The Chlamydomonas genome reveals the evolution of key animal and plant functions.</title>
        <authorList>
            <person name="Merchant S.S."/>
            <person name="Prochnik S.E."/>
            <person name="Vallon O."/>
            <person name="Harris E.H."/>
            <person name="Karpowicz S.J."/>
            <person name="Witman G.B."/>
            <person name="Terry A."/>
            <person name="Salamov A."/>
            <person name="Fritz-Laylin L.K."/>
            <person name="Marechal-Drouard L."/>
            <person name="Marshall W.F."/>
            <person name="Qu L.H."/>
            <person name="Nelson D.R."/>
            <person name="Sanderfoot A.A."/>
            <person name="Spalding M.H."/>
            <person name="Kapitonov V.V."/>
            <person name="Ren Q."/>
            <person name="Ferris P."/>
            <person name="Lindquist E."/>
            <person name="Shapiro H."/>
            <person name="Lucas S.M."/>
            <person name="Grimwood J."/>
            <person name="Schmutz J."/>
            <person name="Cardol P."/>
            <person name="Cerutti H."/>
            <person name="Chanfreau G."/>
            <person name="Chen C.L."/>
            <person name="Cognat V."/>
            <person name="Croft M.T."/>
            <person name="Dent R."/>
            <person name="Dutcher S."/>
            <person name="Fernandez E."/>
            <person name="Fukuzawa H."/>
            <person name="Gonzalez-Ballester D."/>
            <person name="Gonzalez-Halphen D."/>
            <person name="Hallmann A."/>
            <person name="Hanikenne M."/>
            <person name="Hippler M."/>
            <person name="Inwood W."/>
            <person name="Jabbari K."/>
            <person name="Kalanon M."/>
            <person name="Kuras R."/>
            <person name="Lefebvre P.A."/>
            <person name="Lemaire S.D."/>
            <person name="Lobanov A.V."/>
            <person name="Lohr M."/>
            <person name="Manuell A."/>
            <person name="Meier I."/>
            <person name="Mets L."/>
            <person name="Mittag M."/>
            <person name="Mittelmeier T."/>
            <person name="Moroney J.V."/>
            <person name="Moseley J."/>
            <person name="Napoli C."/>
            <person name="Nedelcu A.M."/>
            <person name="Niyogi K."/>
            <person name="Novoselov S.V."/>
            <person name="Paulsen I.T."/>
            <person name="Pazour G."/>
            <person name="Purton S."/>
            <person name="Ral J.P."/>
            <person name="Riano-Pachon D.M."/>
            <person name="Riekhof W."/>
            <person name="Rymarquis L."/>
            <person name="Schroda M."/>
            <person name="Stern D."/>
            <person name="Umen J."/>
            <person name="Willows R."/>
            <person name="Wilson N."/>
            <person name="Zimmer S.L."/>
            <person name="Allmer J."/>
            <person name="Balk J."/>
            <person name="Bisova K."/>
            <person name="Chen C.J."/>
            <person name="Elias M."/>
            <person name="Gendler K."/>
            <person name="Hauser C."/>
            <person name="Lamb M.R."/>
            <person name="Ledford H."/>
            <person name="Long J.C."/>
            <person name="Minagawa J."/>
            <person name="Page M.D."/>
            <person name="Pan J."/>
            <person name="Pootakham W."/>
            <person name="Roje S."/>
            <person name="Rose A."/>
            <person name="Stahlberg E."/>
            <person name="Terauchi A.M."/>
            <person name="Yang P."/>
            <person name="Ball S."/>
            <person name="Bowler C."/>
            <person name="Dieckmann C.L."/>
            <person name="Gladyshev V.N."/>
            <person name="Green P."/>
            <person name="Jorgensen R."/>
            <person name="Mayfield S."/>
            <person name="Mueller-Roeber B."/>
            <person name="Rajamani S."/>
            <person name="Sayre R.T."/>
            <person name="Brokstein P."/>
            <person name="Dubchak I."/>
            <person name="Goodstein D."/>
            <person name="Hornick L."/>
            <person name="Huang Y.W."/>
            <person name="Jhaveri J."/>
            <person name="Luo Y."/>
            <person name="Martinez D."/>
            <person name="Ngau W.C."/>
            <person name="Otillar B."/>
            <person name="Poliakov A."/>
            <person name="Porter A."/>
            <person name="Szajkowski L."/>
            <person name="Werner G."/>
            <person name="Zhou K."/>
            <person name="Grigoriev I.V."/>
            <person name="Rokhsar D.S."/>
            <person name="Grossman A.R."/>
        </authorList>
    </citation>
    <scope>NUCLEOTIDE SEQUENCE [LARGE SCALE GENOMIC DNA]</scope>
    <source>
        <strain evidence="3">CC-503</strain>
    </source>
</reference>
<evidence type="ECO:0000256" key="1">
    <source>
        <dbReference type="SAM" id="MobiDB-lite"/>
    </source>
</evidence>
<dbReference type="ExpressionAtlas" id="A0A2K3CP60">
    <property type="expression patterns" value="baseline"/>
</dbReference>
<dbReference type="OMA" id="CAGHRIR"/>
<dbReference type="EMBL" id="CM008978">
    <property type="protein sequence ID" value="PNW70074.1"/>
    <property type="molecule type" value="Genomic_DNA"/>
</dbReference>
<dbReference type="Proteomes" id="UP000006906">
    <property type="component" value="Chromosome 17"/>
</dbReference>
<dbReference type="Gramene" id="PNW70074">
    <property type="protein sequence ID" value="PNW70074"/>
    <property type="gene ID" value="CHLRE_17g704650v5"/>
</dbReference>
<dbReference type="KEGG" id="cre:CHLRE_17g704650v5"/>
<feature type="compositionally biased region" description="Low complexity" evidence="1">
    <location>
        <begin position="416"/>
        <end position="425"/>
    </location>
</feature>
<gene>
    <name evidence="2" type="ORF">CHLRE_17g704650v5</name>
</gene>
<feature type="compositionally biased region" description="Gly residues" evidence="1">
    <location>
        <begin position="426"/>
        <end position="435"/>
    </location>
</feature>
<organism evidence="2 3">
    <name type="scientific">Chlamydomonas reinhardtii</name>
    <name type="common">Chlamydomonas smithii</name>
    <dbReference type="NCBI Taxonomy" id="3055"/>
    <lineage>
        <taxon>Eukaryota</taxon>
        <taxon>Viridiplantae</taxon>
        <taxon>Chlorophyta</taxon>
        <taxon>core chlorophytes</taxon>
        <taxon>Chlorophyceae</taxon>
        <taxon>CS clade</taxon>
        <taxon>Chlamydomonadales</taxon>
        <taxon>Chlamydomonadaceae</taxon>
        <taxon>Chlamydomonas</taxon>
    </lineage>
</organism>
<dbReference type="RefSeq" id="XP_042914432.1">
    <property type="nucleotide sequence ID" value="XM_043071973.1"/>
</dbReference>
<accession>A0A2K3CP60</accession>
<protein>
    <submittedName>
        <fullName evidence="2">Uncharacterized protein</fullName>
    </submittedName>
</protein>
<evidence type="ECO:0000313" key="3">
    <source>
        <dbReference type="Proteomes" id="UP000006906"/>
    </source>
</evidence>
<dbReference type="GeneID" id="66056917"/>
<name>A0A2K3CP60_CHLRE</name>
<feature type="region of interest" description="Disordered" evidence="1">
    <location>
        <begin position="416"/>
        <end position="459"/>
    </location>
</feature>
<dbReference type="AlphaFoldDB" id="A0A2K3CP60"/>
<feature type="compositionally biased region" description="Basic and acidic residues" evidence="1">
    <location>
        <begin position="528"/>
        <end position="539"/>
    </location>
</feature>
<sequence length="539" mass="53345">MPRIEDEIYKLNSEIDKFLAEEGDGDSGDEGSSAEAVTLRPKPGAITPLGVRVDRGAGFLGANGATATIGEMDSTLANIRAWKQKHEREMLEMRQRNEQRNEALAQAAGSGDAKLGAQPGAPAPDVPGDALQAAAQGAITTALGDEADADLRELTRERRERQERLVSGIRQKYSAAEDGSGLGRGGVDGGGIGAGSDGPAAQALLAASGVRASRPSVSHPPLESLLRDLNVWSSVDPATSAAVGARVTYMPPGTSAGLDRPISAARKKAEVAANAAVLRGQQLMAELEAELRALEGPGGAGGGGGADAGSTAARPGDTLGDVASFTGMRASSFARPGSGSGPLGAVDMNGRSAAGVSEAGGLGFSGSGGGVGGAAADAGLPLDPLLDWSVQLQGVLARMDALQTGYQAGALAAACGADTSSRPGSGRAGGSGAGSAAGLRTASASSLMPPRPGSARIKLDPLPQAPALLAAAAAAAASGSARGQPGAAVKRSGSSGSTSMAGGGTQQEDPGPGAGSESVHFAGSRIRQLREMQRQDSAQ</sequence>
<feature type="compositionally biased region" description="Low complexity" evidence="1">
    <location>
        <begin position="436"/>
        <end position="446"/>
    </location>
</feature>
<feature type="region of interest" description="Disordered" evidence="1">
    <location>
        <begin position="295"/>
        <end position="317"/>
    </location>
</feature>
<dbReference type="OrthoDB" id="551524at2759"/>
<feature type="compositionally biased region" description="Low complexity" evidence="1">
    <location>
        <begin position="479"/>
        <end position="500"/>
    </location>
</feature>
<feature type="region of interest" description="Disordered" evidence="1">
    <location>
        <begin position="20"/>
        <end position="46"/>
    </location>
</feature>